<accession>A0A0E9U8T6</accession>
<dbReference type="AlphaFoldDB" id="A0A0E9U8T6"/>
<reference evidence="1" key="2">
    <citation type="journal article" date="2015" name="Fish Shellfish Immunol.">
        <title>Early steps in the European eel (Anguilla anguilla)-Vibrio vulnificus interaction in the gills: Role of the RtxA13 toxin.</title>
        <authorList>
            <person name="Callol A."/>
            <person name="Pajuelo D."/>
            <person name="Ebbesson L."/>
            <person name="Teles M."/>
            <person name="MacKenzie S."/>
            <person name="Amaro C."/>
        </authorList>
    </citation>
    <scope>NUCLEOTIDE SEQUENCE</scope>
</reference>
<dbReference type="EMBL" id="GBXM01047219">
    <property type="protein sequence ID" value="JAH61358.1"/>
    <property type="molecule type" value="Transcribed_RNA"/>
</dbReference>
<sequence>MWKVVLHRGEDVSHHQRKRWILTWVGAK</sequence>
<evidence type="ECO:0000313" key="1">
    <source>
        <dbReference type="EMBL" id="JAH61358.1"/>
    </source>
</evidence>
<organism evidence="1">
    <name type="scientific">Anguilla anguilla</name>
    <name type="common">European freshwater eel</name>
    <name type="synonym">Muraena anguilla</name>
    <dbReference type="NCBI Taxonomy" id="7936"/>
    <lineage>
        <taxon>Eukaryota</taxon>
        <taxon>Metazoa</taxon>
        <taxon>Chordata</taxon>
        <taxon>Craniata</taxon>
        <taxon>Vertebrata</taxon>
        <taxon>Euteleostomi</taxon>
        <taxon>Actinopterygii</taxon>
        <taxon>Neopterygii</taxon>
        <taxon>Teleostei</taxon>
        <taxon>Anguilliformes</taxon>
        <taxon>Anguillidae</taxon>
        <taxon>Anguilla</taxon>
    </lineage>
</organism>
<name>A0A0E9U8T6_ANGAN</name>
<protein>
    <submittedName>
        <fullName evidence="1">Uncharacterized protein</fullName>
    </submittedName>
</protein>
<proteinExistence type="predicted"/>
<reference evidence="1" key="1">
    <citation type="submission" date="2014-11" db="EMBL/GenBank/DDBJ databases">
        <authorList>
            <person name="Amaro Gonzalez C."/>
        </authorList>
    </citation>
    <scope>NUCLEOTIDE SEQUENCE</scope>
</reference>